<organism evidence="2 3">
    <name type="scientific">Melghirimyces thermohalophilus</name>
    <dbReference type="NCBI Taxonomy" id="1236220"/>
    <lineage>
        <taxon>Bacteria</taxon>
        <taxon>Bacillati</taxon>
        <taxon>Bacillota</taxon>
        <taxon>Bacilli</taxon>
        <taxon>Bacillales</taxon>
        <taxon>Thermoactinomycetaceae</taxon>
        <taxon>Melghirimyces</taxon>
    </lineage>
</organism>
<evidence type="ECO:0000313" key="3">
    <source>
        <dbReference type="Proteomes" id="UP000199387"/>
    </source>
</evidence>
<gene>
    <name evidence="2" type="ORF">SAMN04488112_10161</name>
</gene>
<dbReference type="OrthoDB" id="2990325at2"/>
<dbReference type="AlphaFoldDB" id="A0A1G6HLD1"/>
<proteinExistence type="predicted"/>
<sequence>MGFKKIRGVTFDMADPQDRMLLEQVERETRDFSQLVKNLLARWLDPAMQSKEEGADDRQEAIRNSGLPFG</sequence>
<keyword evidence="3" id="KW-1185">Reference proteome</keyword>
<name>A0A1G6HLD1_9BACL</name>
<protein>
    <submittedName>
        <fullName evidence="2">Uncharacterized protein</fullName>
    </submittedName>
</protein>
<reference evidence="2 3" key="1">
    <citation type="submission" date="2016-10" db="EMBL/GenBank/DDBJ databases">
        <authorList>
            <person name="de Groot N.N."/>
        </authorList>
    </citation>
    <scope>NUCLEOTIDE SEQUENCE [LARGE SCALE GENOMIC DNA]</scope>
    <source>
        <strain evidence="2 3">DSM 45514</strain>
    </source>
</reference>
<dbReference type="RefSeq" id="WP_091565289.1">
    <property type="nucleotide sequence ID" value="NZ_FMZA01000001.1"/>
</dbReference>
<dbReference type="STRING" id="1236220.SAMN04488112_10161"/>
<evidence type="ECO:0000256" key="1">
    <source>
        <dbReference type="SAM" id="MobiDB-lite"/>
    </source>
</evidence>
<dbReference type="Proteomes" id="UP000199387">
    <property type="component" value="Unassembled WGS sequence"/>
</dbReference>
<accession>A0A1G6HLD1</accession>
<dbReference type="EMBL" id="FMZA01000001">
    <property type="protein sequence ID" value="SDB95060.1"/>
    <property type="molecule type" value="Genomic_DNA"/>
</dbReference>
<feature type="compositionally biased region" description="Basic and acidic residues" evidence="1">
    <location>
        <begin position="50"/>
        <end position="61"/>
    </location>
</feature>
<feature type="region of interest" description="Disordered" evidence="1">
    <location>
        <begin position="49"/>
        <end position="70"/>
    </location>
</feature>
<evidence type="ECO:0000313" key="2">
    <source>
        <dbReference type="EMBL" id="SDB95060.1"/>
    </source>
</evidence>